<reference evidence="1 2" key="1">
    <citation type="submission" date="2017-08" db="EMBL/GenBank/DDBJ databases">
        <title>Virgibacillus indicus sp. nov. and Virgibacillus profoundi sp. nov, two moderately halophilic bacteria isolated from marine sediment by using the Microfluidic Streak Plate.</title>
        <authorList>
            <person name="Xu B."/>
            <person name="Hu B."/>
            <person name="Wang J."/>
            <person name="Zhu Y."/>
            <person name="Huang L."/>
            <person name="Du W."/>
            <person name="Huang Y."/>
        </authorList>
    </citation>
    <scope>NUCLEOTIDE SEQUENCE [LARGE SCALE GENOMIC DNA]</scope>
    <source>
        <strain evidence="1 2">IO3-P3-H5</strain>
    </source>
</reference>
<dbReference type="EMBL" id="NPOA01000001">
    <property type="protein sequence ID" value="PAV31083.1"/>
    <property type="molecule type" value="Genomic_DNA"/>
</dbReference>
<comment type="caution">
    <text evidence="1">The sequence shown here is derived from an EMBL/GenBank/DDBJ whole genome shotgun (WGS) entry which is preliminary data.</text>
</comment>
<dbReference type="Proteomes" id="UP000218887">
    <property type="component" value="Unassembled WGS sequence"/>
</dbReference>
<accession>A0A2A2IJ11</accession>
<dbReference type="NCBIfam" id="NF047593">
    <property type="entry name" value="IS66_ISAeme5_TnpA"/>
    <property type="match status" value="1"/>
</dbReference>
<organism evidence="1 2">
    <name type="scientific">Virgibacillus profundi</name>
    <dbReference type="NCBI Taxonomy" id="2024555"/>
    <lineage>
        <taxon>Bacteria</taxon>
        <taxon>Bacillati</taxon>
        <taxon>Bacillota</taxon>
        <taxon>Bacilli</taxon>
        <taxon>Bacillales</taxon>
        <taxon>Bacillaceae</taxon>
        <taxon>Virgibacillus</taxon>
    </lineage>
</organism>
<protein>
    <recommendedName>
        <fullName evidence="3">Transposase</fullName>
    </recommendedName>
</protein>
<name>A0A2A2IJ11_9BACI</name>
<dbReference type="RefSeq" id="WP_095653454.1">
    <property type="nucleotide sequence ID" value="NZ_NPOA01000001.1"/>
</dbReference>
<keyword evidence="2" id="KW-1185">Reference proteome</keyword>
<gene>
    <name evidence="1" type="ORF">CIL05_00025</name>
</gene>
<proteinExistence type="predicted"/>
<evidence type="ECO:0000313" key="2">
    <source>
        <dbReference type="Proteomes" id="UP000218887"/>
    </source>
</evidence>
<sequence>MTLTDKRIEWKARYKAWKSSDLSVAKWCREQGIKVHQMYYWIQKFESNEESPEQLPETQWLAVNMEDESSHTATQEPVFIHFGAISVEVRPGVNMGLVSDIVHVLRKEC</sequence>
<dbReference type="AlphaFoldDB" id="A0A2A2IJ11"/>
<dbReference type="OrthoDB" id="9808061at2"/>
<evidence type="ECO:0008006" key="3">
    <source>
        <dbReference type="Google" id="ProtNLM"/>
    </source>
</evidence>
<evidence type="ECO:0000313" key="1">
    <source>
        <dbReference type="EMBL" id="PAV31083.1"/>
    </source>
</evidence>